<protein>
    <submittedName>
        <fullName evidence="1">Mettl14 protein</fullName>
    </submittedName>
</protein>
<organism evidence="1 2">
    <name type="scientific">Symbiodinium pilosum</name>
    <name type="common">Dinoflagellate</name>
    <dbReference type="NCBI Taxonomy" id="2952"/>
    <lineage>
        <taxon>Eukaryota</taxon>
        <taxon>Sar</taxon>
        <taxon>Alveolata</taxon>
        <taxon>Dinophyceae</taxon>
        <taxon>Suessiales</taxon>
        <taxon>Symbiodiniaceae</taxon>
        <taxon>Symbiodinium</taxon>
    </lineage>
</organism>
<keyword evidence="2" id="KW-1185">Reference proteome</keyword>
<evidence type="ECO:0000313" key="2">
    <source>
        <dbReference type="Proteomes" id="UP000649617"/>
    </source>
</evidence>
<dbReference type="Proteomes" id="UP000649617">
    <property type="component" value="Unassembled WGS sequence"/>
</dbReference>
<comment type="caution">
    <text evidence="1">The sequence shown here is derived from an EMBL/GenBank/DDBJ whole genome shotgun (WGS) entry which is preliminary data.</text>
</comment>
<sequence length="149" mass="16828">MDGALIGEVDQYSLDTARPHEHILYWDCPVAGRHTLRGSVRSKRLESHNYWICLREIKLRPTPTRRTLALLLQGAWLGDELEVQCKGMAGHDIAVFLCNRNSTVGQLREKALETLDFAWQIALMLPHSGLLDAEDDPELLVSVLGLAWE</sequence>
<proteinExistence type="predicted"/>
<evidence type="ECO:0000313" key="1">
    <source>
        <dbReference type="EMBL" id="CAE7403362.1"/>
    </source>
</evidence>
<name>A0A812QU27_SYMPI</name>
<reference evidence="1" key="1">
    <citation type="submission" date="2021-02" db="EMBL/GenBank/DDBJ databases">
        <authorList>
            <person name="Dougan E. K."/>
            <person name="Rhodes N."/>
            <person name="Thang M."/>
            <person name="Chan C."/>
        </authorList>
    </citation>
    <scope>NUCLEOTIDE SEQUENCE</scope>
</reference>
<dbReference type="AlphaFoldDB" id="A0A812QU27"/>
<dbReference type="EMBL" id="CAJNIZ010017818">
    <property type="protein sequence ID" value="CAE7403362.1"/>
    <property type="molecule type" value="Genomic_DNA"/>
</dbReference>
<accession>A0A812QU27</accession>
<gene>
    <name evidence="1" type="primary">mettl14</name>
    <name evidence="1" type="ORF">SPIL2461_LOCUS9951</name>
</gene>
<dbReference type="OrthoDB" id="420797at2759"/>